<evidence type="ECO:0000259" key="2">
    <source>
        <dbReference type="Pfam" id="PF04406"/>
    </source>
</evidence>
<feature type="domain" description="Spo11/DNA topoisomerase VI subunit A N-terminal" evidence="2">
    <location>
        <begin position="62"/>
        <end position="119"/>
    </location>
</feature>
<dbReference type="GO" id="GO:0042138">
    <property type="term" value="P:meiotic DNA double-strand break formation"/>
    <property type="evidence" value="ECO:0007669"/>
    <property type="project" value="TreeGrafter"/>
</dbReference>
<proteinExistence type="inferred from homology"/>
<dbReference type="OrthoDB" id="2328at2759"/>
<gene>
    <name evidence="3" type="ORF">FVE85_1035</name>
</gene>
<dbReference type="Pfam" id="PF04406">
    <property type="entry name" value="TP6A_N"/>
    <property type="match status" value="1"/>
</dbReference>
<dbReference type="InterPro" id="IPR002815">
    <property type="entry name" value="Spo11/TopoVI_A"/>
</dbReference>
<dbReference type="AlphaFoldDB" id="A0A5J4Z116"/>
<dbReference type="GO" id="GO:0005524">
    <property type="term" value="F:ATP binding"/>
    <property type="evidence" value="ECO:0007669"/>
    <property type="project" value="InterPro"/>
</dbReference>
<reference evidence="4" key="1">
    <citation type="journal article" date="2019" name="Nat. Commun.">
        <title>Expansion of phycobilisome linker gene families in mesophilic red algae.</title>
        <authorList>
            <person name="Lee J."/>
            <person name="Kim D."/>
            <person name="Bhattacharya D."/>
            <person name="Yoon H.S."/>
        </authorList>
    </citation>
    <scope>NUCLEOTIDE SEQUENCE [LARGE SCALE GENOMIC DNA]</scope>
    <source>
        <strain evidence="4">CCMP 1328</strain>
    </source>
</reference>
<dbReference type="GO" id="GO:0007131">
    <property type="term" value="P:reciprocal meiotic recombination"/>
    <property type="evidence" value="ECO:0007669"/>
    <property type="project" value="TreeGrafter"/>
</dbReference>
<dbReference type="InterPro" id="IPR013049">
    <property type="entry name" value="Spo11/TopoVI_A_N"/>
</dbReference>
<sequence length="303" mass="33709">MEIVRSREDPASIALALALEPQSQRIRIVRELEAIVLDAFDLSIVREGRRLRYVTQPLQYVRFLAIVTLVHRHVLSGESIALRSVFYELEDLFPNQVACDRVVMSLARRLQVDRTTMNIVPASDGVFAGLIDVRFGTAVAGVSGQLLQGSAANAEGHKIPGKLNSISQMRFVVSEAAQFILLIEKHGVFMALVESYISPEFGKAPVAVRFLGLRADHVKVLSIPRYKFKPLRQAAAKKALNMISSDFALGGEPMSEELLFMQEFGCLQIESLFDDGTEWFCFDFLARVVIRRMSSGFSLTSGL</sequence>
<dbReference type="EMBL" id="VRMN01000002">
    <property type="protein sequence ID" value="KAA8497306.1"/>
    <property type="molecule type" value="Genomic_DNA"/>
</dbReference>
<dbReference type="GO" id="GO:0000228">
    <property type="term" value="C:nuclear chromosome"/>
    <property type="evidence" value="ECO:0007669"/>
    <property type="project" value="TreeGrafter"/>
</dbReference>
<protein>
    <submittedName>
        <fullName evidence="3">Meiotic recombination protein SPO11-2</fullName>
    </submittedName>
</protein>
<name>A0A5J4Z116_PORPP</name>
<dbReference type="InterPro" id="IPR036388">
    <property type="entry name" value="WH-like_DNA-bd_sf"/>
</dbReference>
<organism evidence="3 4">
    <name type="scientific">Porphyridium purpureum</name>
    <name type="common">Red alga</name>
    <name type="synonym">Porphyridium cruentum</name>
    <dbReference type="NCBI Taxonomy" id="35688"/>
    <lineage>
        <taxon>Eukaryota</taxon>
        <taxon>Rhodophyta</taxon>
        <taxon>Bangiophyceae</taxon>
        <taxon>Porphyridiales</taxon>
        <taxon>Porphyridiaceae</taxon>
        <taxon>Porphyridium</taxon>
    </lineage>
</organism>
<comment type="caution">
    <text evidence="3">The sequence shown here is derived from an EMBL/GenBank/DDBJ whole genome shotgun (WGS) entry which is preliminary data.</text>
</comment>
<dbReference type="Gene3D" id="1.10.10.10">
    <property type="entry name" value="Winged helix-like DNA-binding domain superfamily/Winged helix DNA-binding domain"/>
    <property type="match status" value="1"/>
</dbReference>
<evidence type="ECO:0000313" key="3">
    <source>
        <dbReference type="EMBL" id="KAA8497306.1"/>
    </source>
</evidence>
<dbReference type="Proteomes" id="UP000324585">
    <property type="component" value="Unassembled WGS sequence"/>
</dbReference>
<keyword evidence="1" id="KW-0413">Isomerase</keyword>
<dbReference type="PANTHER" id="PTHR10848:SF0">
    <property type="entry name" value="MEIOTIC RECOMBINATION PROTEIN SPO11"/>
    <property type="match status" value="1"/>
</dbReference>
<dbReference type="PRINTS" id="PR01550">
    <property type="entry name" value="TOP6AFAMILY"/>
</dbReference>
<comment type="similarity">
    <text evidence="1">Belongs to the TOP6A family.</text>
</comment>
<keyword evidence="1" id="KW-0238">DNA-binding</keyword>
<dbReference type="InterPro" id="IPR036078">
    <property type="entry name" value="Spo11/TopoVI_A_sf"/>
</dbReference>
<keyword evidence="4" id="KW-1185">Reference proteome</keyword>
<keyword evidence="1" id="KW-0799">Topoisomerase</keyword>
<dbReference type="GO" id="GO:0000706">
    <property type="term" value="P:meiotic DNA double-strand break processing"/>
    <property type="evidence" value="ECO:0007669"/>
    <property type="project" value="TreeGrafter"/>
</dbReference>
<dbReference type="GO" id="GO:0003918">
    <property type="term" value="F:DNA topoisomerase type II (double strand cut, ATP-hydrolyzing) activity"/>
    <property type="evidence" value="ECO:0007669"/>
    <property type="project" value="UniProtKB-UniRule"/>
</dbReference>
<accession>A0A5J4Z116</accession>
<dbReference type="GO" id="GO:0003677">
    <property type="term" value="F:DNA binding"/>
    <property type="evidence" value="ECO:0007669"/>
    <property type="project" value="UniProtKB-UniRule"/>
</dbReference>
<dbReference type="PANTHER" id="PTHR10848">
    <property type="entry name" value="MEIOTIC RECOMBINATION PROTEIN SPO11"/>
    <property type="match status" value="1"/>
</dbReference>
<evidence type="ECO:0000313" key="4">
    <source>
        <dbReference type="Proteomes" id="UP000324585"/>
    </source>
</evidence>
<comment type="catalytic activity">
    <reaction evidence="1">
        <text>ATP-dependent breakage, passage and rejoining of double-stranded DNA.</text>
        <dbReference type="EC" id="5.6.2.2"/>
    </reaction>
</comment>
<feature type="active site" description="O-(5'-phospho-DNA)-tyrosine intermediate" evidence="1">
    <location>
        <position position="87"/>
    </location>
</feature>
<dbReference type="SUPFAM" id="SSF56726">
    <property type="entry name" value="DNA topoisomerase IV, alpha subunit"/>
    <property type="match status" value="1"/>
</dbReference>
<dbReference type="PROSITE" id="PS52041">
    <property type="entry name" value="TOPO_IIB"/>
    <property type="match status" value="1"/>
</dbReference>
<evidence type="ECO:0000256" key="1">
    <source>
        <dbReference type="PROSITE-ProRule" id="PRU01385"/>
    </source>
</evidence>